<dbReference type="SUPFAM" id="SSF53187">
    <property type="entry name" value="Zn-dependent exopeptidases"/>
    <property type="match status" value="1"/>
</dbReference>
<dbReference type="Proteomes" id="UP000272464">
    <property type="component" value="Unassembled WGS sequence"/>
</dbReference>
<dbReference type="FunFam" id="3.30.70.360:FF:000001">
    <property type="entry name" value="N-acetyldiaminopimelate deacetylase"/>
    <property type="match status" value="1"/>
</dbReference>
<dbReference type="EMBL" id="RZNX01000001">
    <property type="protein sequence ID" value="RUT36268.1"/>
    <property type="molecule type" value="Genomic_DNA"/>
</dbReference>
<dbReference type="Gene3D" id="3.40.630.10">
    <property type="entry name" value="Zn peptidases"/>
    <property type="match status" value="1"/>
</dbReference>
<comment type="cofactor">
    <cofactor evidence="2">
        <name>Mn(2+)</name>
        <dbReference type="ChEBI" id="CHEBI:29035"/>
    </cofactor>
    <text evidence="2">The Mn(2+) ion enhances activity.</text>
</comment>
<dbReference type="Gene3D" id="3.30.70.360">
    <property type="match status" value="1"/>
</dbReference>
<evidence type="ECO:0000256" key="1">
    <source>
        <dbReference type="ARBA" id="ARBA00022801"/>
    </source>
</evidence>
<keyword evidence="5" id="KW-1185">Reference proteome</keyword>
<dbReference type="NCBIfam" id="TIGR01891">
    <property type="entry name" value="amidohydrolases"/>
    <property type="match status" value="1"/>
</dbReference>
<keyword evidence="2" id="KW-0479">Metal-binding</keyword>
<dbReference type="RefSeq" id="WP_127197961.1">
    <property type="nucleotide sequence ID" value="NZ_RZNX01000001.1"/>
</dbReference>
<keyword evidence="1 4" id="KW-0378">Hydrolase</keyword>
<dbReference type="SUPFAM" id="SSF55031">
    <property type="entry name" value="Bacterial exopeptidase dimerisation domain"/>
    <property type="match status" value="1"/>
</dbReference>
<dbReference type="InterPro" id="IPR017439">
    <property type="entry name" value="Amidohydrolase"/>
</dbReference>
<dbReference type="InterPro" id="IPR002933">
    <property type="entry name" value="Peptidase_M20"/>
</dbReference>
<protein>
    <submittedName>
        <fullName evidence="4">Amidohydrolase</fullName>
    </submittedName>
</protein>
<reference evidence="4 5" key="1">
    <citation type="submission" date="2018-12" db="EMBL/GenBank/DDBJ databases">
        <authorList>
            <person name="Sun L."/>
            <person name="Chen Z."/>
        </authorList>
    </citation>
    <scope>NUCLEOTIDE SEQUENCE [LARGE SCALE GENOMIC DNA]</scope>
    <source>
        <strain evidence="4 5">3-5-3</strain>
    </source>
</reference>
<name>A0A3S1D3M0_9BACL</name>
<proteinExistence type="predicted"/>
<accession>A0A3S1D3M0</accession>
<dbReference type="GO" id="GO:0050118">
    <property type="term" value="F:N-acetyldiaminopimelate deacetylase activity"/>
    <property type="evidence" value="ECO:0007669"/>
    <property type="project" value="UniProtKB-ARBA"/>
</dbReference>
<feature type="domain" description="Peptidase M20 dimerisation" evidence="3">
    <location>
        <begin position="202"/>
        <end position="296"/>
    </location>
</feature>
<evidence type="ECO:0000259" key="3">
    <source>
        <dbReference type="Pfam" id="PF07687"/>
    </source>
</evidence>
<sequence length="403" mass="43312">MTRESVNKEKDVAGVKDLELVRSLFPEMVKRRRHLHRNPEVSYKEEKTSAYVASILTGLGIEVRTGVGGYGIVAVIKGKLPGKTVALRADMDALPIQDEKVCDYASEIPGVMHACGHDGHTSALLAVAEYFARRLDTLQGEIRLIFQPAEEVCPGGAVAMIQDGAIDGADVIYGVHLWTPIPVGTAASAPGPLMASTDEFFVDMKGQGGHGGMPHAAVDSVVAGAALVMQLQTIVSRSVDPLDPAVVTIGSIQGGTVQNVIAEHCVLSGTVRCFKEETRHLIRRRIEEMAEGTAKAYGTEAIIDYVMGYPPLVNHEAEVNRFFREAGNAFGLRAEVSPKIMPAEDFAYYVQQIPGCFVLVGAGNPAKGASYPHHHPKFDLDEESMLYAAGLLITLAESYLGET</sequence>
<keyword evidence="2" id="KW-0464">Manganese</keyword>
<feature type="binding site" evidence="2">
    <location>
        <position position="374"/>
    </location>
    <ligand>
        <name>Mn(2+)</name>
        <dbReference type="ChEBI" id="CHEBI:29035"/>
        <label>2</label>
    </ligand>
</feature>
<gene>
    <name evidence="4" type="ORF">EJP77_04570</name>
</gene>
<dbReference type="OrthoDB" id="9776731at2"/>
<comment type="caution">
    <text evidence="4">The sequence shown here is derived from an EMBL/GenBank/DDBJ whole genome shotgun (WGS) entry which is preliminary data.</text>
</comment>
<feature type="binding site" evidence="2">
    <location>
        <position position="176"/>
    </location>
    <ligand>
        <name>Mn(2+)</name>
        <dbReference type="ChEBI" id="CHEBI:29035"/>
        <label>2</label>
    </ligand>
</feature>
<dbReference type="PANTHER" id="PTHR11014">
    <property type="entry name" value="PEPTIDASE M20 FAMILY MEMBER"/>
    <property type="match status" value="1"/>
</dbReference>
<evidence type="ECO:0000256" key="2">
    <source>
        <dbReference type="PIRSR" id="PIRSR005962-1"/>
    </source>
</evidence>
<dbReference type="GO" id="GO:0019877">
    <property type="term" value="P:diaminopimelate biosynthetic process"/>
    <property type="evidence" value="ECO:0007669"/>
    <property type="project" value="UniProtKB-ARBA"/>
</dbReference>
<dbReference type="Pfam" id="PF07687">
    <property type="entry name" value="M20_dimer"/>
    <property type="match status" value="1"/>
</dbReference>
<dbReference type="GO" id="GO:0046872">
    <property type="term" value="F:metal ion binding"/>
    <property type="evidence" value="ECO:0007669"/>
    <property type="project" value="UniProtKB-KW"/>
</dbReference>
<dbReference type="PIRSF" id="PIRSF005962">
    <property type="entry name" value="Pept_M20D_amidohydro"/>
    <property type="match status" value="1"/>
</dbReference>
<dbReference type="InterPro" id="IPR036264">
    <property type="entry name" value="Bact_exopeptidase_dim_dom"/>
</dbReference>
<feature type="binding site" evidence="2">
    <location>
        <position position="115"/>
    </location>
    <ligand>
        <name>Mn(2+)</name>
        <dbReference type="ChEBI" id="CHEBI:29035"/>
        <label>2</label>
    </ligand>
</feature>
<dbReference type="AlphaFoldDB" id="A0A3S1D3M0"/>
<feature type="binding site" evidence="2">
    <location>
        <position position="151"/>
    </location>
    <ligand>
        <name>Mn(2+)</name>
        <dbReference type="ChEBI" id="CHEBI:29035"/>
        <label>2</label>
    </ligand>
</feature>
<feature type="binding site" evidence="2">
    <location>
        <position position="117"/>
    </location>
    <ligand>
        <name>Mn(2+)</name>
        <dbReference type="ChEBI" id="CHEBI:29035"/>
        <label>2</label>
    </ligand>
</feature>
<evidence type="ECO:0000313" key="5">
    <source>
        <dbReference type="Proteomes" id="UP000272464"/>
    </source>
</evidence>
<dbReference type="Pfam" id="PF01546">
    <property type="entry name" value="Peptidase_M20"/>
    <property type="match status" value="1"/>
</dbReference>
<evidence type="ECO:0000313" key="4">
    <source>
        <dbReference type="EMBL" id="RUT36268.1"/>
    </source>
</evidence>
<dbReference type="PANTHER" id="PTHR11014:SF63">
    <property type="entry name" value="METALLOPEPTIDASE, PUTATIVE (AFU_ORTHOLOGUE AFUA_6G09600)-RELATED"/>
    <property type="match status" value="1"/>
</dbReference>
<dbReference type="InterPro" id="IPR011650">
    <property type="entry name" value="Peptidase_M20_dimer"/>
</dbReference>
<organism evidence="4 5">
    <name type="scientific">Paenibacillus zeisoli</name>
    <dbReference type="NCBI Taxonomy" id="2496267"/>
    <lineage>
        <taxon>Bacteria</taxon>
        <taxon>Bacillati</taxon>
        <taxon>Bacillota</taxon>
        <taxon>Bacilli</taxon>
        <taxon>Bacillales</taxon>
        <taxon>Paenibacillaceae</taxon>
        <taxon>Paenibacillus</taxon>
    </lineage>
</organism>